<dbReference type="STRING" id="1798650.A2945_02525"/>
<name>A0A1G2CEN9_9BACT</name>
<dbReference type="Proteomes" id="UP000178880">
    <property type="component" value="Unassembled WGS sequence"/>
</dbReference>
<accession>A0A1G2CEN9</accession>
<gene>
    <name evidence="1" type="ORF">A2945_02525</name>
</gene>
<comment type="caution">
    <text evidence="1">The sequence shown here is derived from an EMBL/GenBank/DDBJ whole genome shotgun (WGS) entry which is preliminary data.</text>
</comment>
<reference evidence="1 2" key="1">
    <citation type="journal article" date="2016" name="Nat. Commun.">
        <title>Thousands of microbial genomes shed light on interconnected biogeochemical processes in an aquifer system.</title>
        <authorList>
            <person name="Anantharaman K."/>
            <person name="Brown C.T."/>
            <person name="Hug L.A."/>
            <person name="Sharon I."/>
            <person name="Castelle C.J."/>
            <person name="Probst A.J."/>
            <person name="Thomas B.C."/>
            <person name="Singh A."/>
            <person name="Wilkins M.J."/>
            <person name="Karaoz U."/>
            <person name="Brodie E.L."/>
            <person name="Williams K.H."/>
            <person name="Hubbard S.S."/>
            <person name="Banfield J.F."/>
        </authorList>
    </citation>
    <scope>NUCLEOTIDE SEQUENCE [LARGE SCALE GENOMIC DNA]</scope>
</reference>
<evidence type="ECO:0000313" key="2">
    <source>
        <dbReference type="Proteomes" id="UP000178880"/>
    </source>
</evidence>
<organism evidence="1 2">
    <name type="scientific">Candidatus Liptonbacteria bacterium RIFCSPLOWO2_01_FULL_52_25</name>
    <dbReference type="NCBI Taxonomy" id="1798650"/>
    <lineage>
        <taxon>Bacteria</taxon>
        <taxon>Candidatus Liptoniibacteriota</taxon>
    </lineage>
</organism>
<dbReference type="EMBL" id="MHLA01000013">
    <property type="protein sequence ID" value="OGY99845.1"/>
    <property type="molecule type" value="Genomic_DNA"/>
</dbReference>
<sequence length="388" mass="43352">MRTKLFLLLAIAGIGVIAFAVLREWRSSRLENSPPPEAFLNQIRNEFDNSAPVETSTTAAISQKVLDTKTGTQSVSTPKFNCSGGSWDCYETYYVAMTKSASTKEAFGDLRARYSEDGYVRAMCHPLTHVIGRTASERFENPGDAYLEGDPFCWSGYYHGVLEGVIGRIGLKNLAERMDTICVNIKDREGYGFDYYNCVHGLGHGVMAITQNELWESLDYCDKLTGPWEQLSCASGAYMENIIADGKMHITKFLNPSEPLYPCNTSPDKYKNTCYLMQTSYMLKVNGRDFKKTFEWCSGVEEAHRRTCYESLGRDASGGTTSNVGQTHDLCMLGTDAEQRAHCVIGAVKDFISYFHSDAQAKAFCNSFEDEDLKQTCLTTGEGYYAQF</sequence>
<dbReference type="AlphaFoldDB" id="A0A1G2CEN9"/>
<evidence type="ECO:0000313" key="1">
    <source>
        <dbReference type="EMBL" id="OGY99845.1"/>
    </source>
</evidence>
<protein>
    <submittedName>
        <fullName evidence="1">Uncharacterized protein</fullName>
    </submittedName>
</protein>
<proteinExistence type="predicted"/>